<accession>A0A7J0BKB3</accession>
<keyword evidence="7 12" id="KW-0464">Manganese</keyword>
<evidence type="ECO:0000256" key="4">
    <source>
        <dbReference type="ARBA" id="ARBA00022741"/>
    </source>
</evidence>
<comment type="cofactor">
    <cofactor evidence="12 13">
        <name>Mn(2+)</name>
        <dbReference type="ChEBI" id="CHEBI:29035"/>
    </cofactor>
    <text evidence="12 13">Binds 2 manganese ions per subunit.</text>
</comment>
<gene>
    <name evidence="13 14" type="primary">rtcB</name>
    <name evidence="14" type="ORF">DSM101010T_24850</name>
</gene>
<feature type="binding site" evidence="11">
    <location>
        <begin position="218"/>
        <end position="222"/>
    </location>
    <ligand>
        <name>GMP</name>
        <dbReference type="ChEBI" id="CHEBI:58115"/>
    </ligand>
</feature>
<dbReference type="EMBL" id="BLVO01000013">
    <property type="protein sequence ID" value="GFM34120.1"/>
    <property type="molecule type" value="Genomic_DNA"/>
</dbReference>
<evidence type="ECO:0000256" key="3">
    <source>
        <dbReference type="ARBA" id="ARBA00022723"/>
    </source>
</evidence>
<dbReference type="InterPro" id="IPR036025">
    <property type="entry name" value="RtcB-like_sf"/>
</dbReference>
<comment type="catalytic activity">
    <reaction evidence="8">
        <text>a 3'-end 3'-phospho-ribonucleotide-RNA + a 5'-end dephospho-ribonucleoside-RNA + GTP = a ribonucleotidyl-ribonucleotide-RNA + GMP + diphosphate</text>
        <dbReference type="Rhea" id="RHEA:68076"/>
        <dbReference type="Rhea" id="RHEA-COMP:10463"/>
        <dbReference type="Rhea" id="RHEA-COMP:13936"/>
        <dbReference type="Rhea" id="RHEA-COMP:17355"/>
        <dbReference type="ChEBI" id="CHEBI:33019"/>
        <dbReference type="ChEBI" id="CHEBI:37565"/>
        <dbReference type="ChEBI" id="CHEBI:58115"/>
        <dbReference type="ChEBI" id="CHEBI:83062"/>
        <dbReference type="ChEBI" id="CHEBI:138284"/>
        <dbReference type="ChEBI" id="CHEBI:173118"/>
        <dbReference type="EC" id="6.5.1.8"/>
    </reaction>
</comment>
<keyword evidence="6 11" id="KW-0342">GTP-binding</keyword>
<evidence type="ECO:0000256" key="8">
    <source>
        <dbReference type="ARBA" id="ARBA00047746"/>
    </source>
</evidence>
<comment type="subunit">
    <text evidence="13">Monomer.</text>
</comment>
<dbReference type="Proteomes" id="UP000503840">
    <property type="component" value="Unassembled WGS sequence"/>
</dbReference>
<dbReference type="RefSeq" id="WP_174405743.1">
    <property type="nucleotide sequence ID" value="NZ_BLVO01000013.1"/>
</dbReference>
<protein>
    <recommendedName>
        <fullName evidence="13">tRNA-splicing ligase RtcB</fullName>
        <ecNumber evidence="13">6.5.1.-</ecNumber>
    </recommendedName>
</protein>
<evidence type="ECO:0000256" key="2">
    <source>
        <dbReference type="ARBA" id="ARBA00022598"/>
    </source>
</evidence>
<evidence type="ECO:0000256" key="10">
    <source>
        <dbReference type="PIRSR" id="PIRSR601233-1"/>
    </source>
</evidence>
<evidence type="ECO:0000256" key="11">
    <source>
        <dbReference type="PIRSR" id="PIRSR601233-2"/>
    </source>
</evidence>
<evidence type="ECO:0000256" key="13">
    <source>
        <dbReference type="RuleBase" id="RU371113"/>
    </source>
</evidence>
<dbReference type="GO" id="GO:0005525">
    <property type="term" value="F:GTP binding"/>
    <property type="evidence" value="ECO:0007669"/>
    <property type="project" value="UniProtKB-KW"/>
</dbReference>
<sequence>MAKKKHHAQHKTAPALFKDIQLIRQSDAEWQIPQQSPMRVPCHVFATDAVRATLDSATLRQACNVATLPGIVTASMVMPDAHSGYGFPIGGVAAFDPDAGGVICAGGVGFDIACGVRTLVTGLTPDDVLGKRTQLADALFRSIPCGVGTGGAIPLTSVSLEAMLTGGAKWAVAHGYGTQADLDHTEEGGFMRGARPEFVSAEAKKRFMDQLGTLGSGNHYMEVQRVTDIYDATAAQAFGIAVDDILLSIHCGSRGLGHQIGTDFLPRMADKADYFGITLPEKELACAPIFSDLGQEYLGAMRAGINCALANRQVLTHLARGVFAECYSHSRLRMIYDVSHNTCKEEQHVVNGKKRLLHVHRKGATRAFGPGHPELPAFCRSVGQPVIVGGSMGTPSYILAGCTDSAKSFCSANHGAGRSMSRTTARKTIHGKDMLAVLDRMGITIRTSDMRSIAEEAPEAYKNINAVVEATEKAGLARRVARAVPLICIKG</sequence>
<dbReference type="GO" id="GO:0046872">
    <property type="term" value="F:metal ion binding"/>
    <property type="evidence" value="ECO:0007669"/>
    <property type="project" value="UniProtKB-UniRule"/>
</dbReference>
<dbReference type="GO" id="GO:0006396">
    <property type="term" value="P:RNA processing"/>
    <property type="evidence" value="ECO:0007669"/>
    <property type="project" value="InterPro"/>
</dbReference>
<dbReference type="EC" id="6.5.1.-" evidence="13"/>
<evidence type="ECO:0000313" key="15">
    <source>
        <dbReference type="Proteomes" id="UP000503840"/>
    </source>
</evidence>
<evidence type="ECO:0000256" key="6">
    <source>
        <dbReference type="ARBA" id="ARBA00023134"/>
    </source>
</evidence>
<comment type="catalytic activity">
    <reaction evidence="9">
        <text>a 3'-end 2',3'-cyclophospho-ribonucleotide-RNA + a 5'-end dephospho-ribonucleoside-RNA + GTP + H2O = a ribonucleotidyl-ribonucleotide-RNA + GMP + diphosphate + H(+)</text>
        <dbReference type="Rhea" id="RHEA:68080"/>
        <dbReference type="Rhea" id="RHEA-COMP:10464"/>
        <dbReference type="Rhea" id="RHEA-COMP:13936"/>
        <dbReference type="Rhea" id="RHEA-COMP:17355"/>
        <dbReference type="ChEBI" id="CHEBI:15377"/>
        <dbReference type="ChEBI" id="CHEBI:15378"/>
        <dbReference type="ChEBI" id="CHEBI:33019"/>
        <dbReference type="ChEBI" id="CHEBI:37565"/>
        <dbReference type="ChEBI" id="CHEBI:58115"/>
        <dbReference type="ChEBI" id="CHEBI:83064"/>
        <dbReference type="ChEBI" id="CHEBI:138284"/>
        <dbReference type="ChEBI" id="CHEBI:173118"/>
        <dbReference type="EC" id="6.5.1.8"/>
    </reaction>
</comment>
<keyword evidence="3 12" id="KW-0479">Metal-binding</keyword>
<evidence type="ECO:0000256" key="9">
    <source>
        <dbReference type="ARBA" id="ARBA00049514"/>
    </source>
</evidence>
<name>A0A7J0BKB3_9BACT</name>
<keyword evidence="15" id="KW-1185">Reference proteome</keyword>
<dbReference type="InterPro" id="IPR001233">
    <property type="entry name" value="RtcB"/>
</dbReference>
<dbReference type="Pfam" id="PF01139">
    <property type="entry name" value="RtcB"/>
    <property type="match status" value="1"/>
</dbReference>
<dbReference type="SUPFAM" id="SSF103365">
    <property type="entry name" value="Hypothetical protein PH1602"/>
    <property type="match status" value="1"/>
</dbReference>
<proteinExistence type="inferred from homology"/>
<feature type="binding site" evidence="12">
    <location>
        <position position="111"/>
    </location>
    <ligand>
        <name>Mn(2+)</name>
        <dbReference type="ChEBI" id="CHEBI:29035"/>
        <label>1</label>
    </ligand>
</feature>
<dbReference type="PANTHER" id="PTHR11118:SF1">
    <property type="entry name" value="RNA-SPLICING LIGASE RTCB HOMOLOG"/>
    <property type="match status" value="1"/>
</dbReference>
<keyword evidence="5" id="KW-0692">RNA repair</keyword>
<reference evidence="14 15" key="1">
    <citation type="submission" date="2020-05" db="EMBL/GenBank/DDBJ databases">
        <title>Draft genome sequence of Desulfovibrio sp. strain HN2T.</title>
        <authorList>
            <person name="Ueno A."/>
            <person name="Tamazawa S."/>
            <person name="Tamamura S."/>
            <person name="Murakami T."/>
            <person name="Kiyama T."/>
            <person name="Inomata H."/>
            <person name="Amano Y."/>
            <person name="Miyakawa K."/>
            <person name="Tamaki H."/>
            <person name="Naganuma T."/>
            <person name="Kaneko K."/>
        </authorList>
    </citation>
    <scope>NUCLEOTIDE SEQUENCE [LARGE SCALE GENOMIC DNA]</scope>
    <source>
        <strain evidence="14 15">HN2</strain>
    </source>
</reference>
<dbReference type="AlphaFoldDB" id="A0A7J0BKB3"/>
<comment type="caution">
    <text evidence="14">The sequence shown here is derived from an EMBL/GenBank/DDBJ whole genome shotgun (WGS) entry which is preliminary data.</text>
</comment>
<feature type="binding site" evidence="11">
    <location>
        <position position="490"/>
    </location>
    <ligand>
        <name>GMP</name>
        <dbReference type="ChEBI" id="CHEBI:58115"/>
    </ligand>
</feature>
<dbReference type="PANTHER" id="PTHR11118">
    <property type="entry name" value="RNA-SPLICING LIGASE RTCB HOMOLOG"/>
    <property type="match status" value="1"/>
</dbReference>
<dbReference type="GO" id="GO:0042245">
    <property type="term" value="P:RNA repair"/>
    <property type="evidence" value="ECO:0007669"/>
    <property type="project" value="UniProtKB-KW"/>
</dbReference>
<evidence type="ECO:0000256" key="12">
    <source>
        <dbReference type="PIRSR" id="PIRSR601233-3"/>
    </source>
</evidence>
<dbReference type="Gene3D" id="3.90.1860.10">
    <property type="entry name" value="tRNA-splicing ligase RtcB"/>
    <property type="match status" value="1"/>
</dbReference>
<evidence type="ECO:0000256" key="5">
    <source>
        <dbReference type="ARBA" id="ARBA00022800"/>
    </source>
</evidence>
<feature type="binding site" evidence="12">
    <location>
        <position position="219"/>
    </location>
    <ligand>
        <name>Mn(2+)</name>
        <dbReference type="ChEBI" id="CHEBI:29035"/>
        <label>1</label>
    </ligand>
</feature>
<feature type="binding site" evidence="12">
    <location>
        <position position="250"/>
    </location>
    <ligand>
        <name>Mn(2+)</name>
        <dbReference type="ChEBI" id="CHEBI:29035"/>
        <label>2</label>
    </ligand>
</feature>
<feature type="binding site" evidence="11">
    <location>
        <position position="396"/>
    </location>
    <ligand>
        <name>GMP</name>
        <dbReference type="ChEBI" id="CHEBI:58115"/>
    </ligand>
</feature>
<feature type="binding site" evidence="11">
    <location>
        <begin position="340"/>
        <end position="341"/>
    </location>
    <ligand>
        <name>GMP</name>
        <dbReference type="ChEBI" id="CHEBI:58115"/>
    </ligand>
</feature>
<feature type="binding site" evidence="11">
    <location>
        <begin position="414"/>
        <end position="417"/>
    </location>
    <ligand>
        <name>GMP</name>
        <dbReference type="ChEBI" id="CHEBI:58115"/>
    </ligand>
</feature>
<organism evidence="14 15">
    <name type="scientific">Desulfovibrio subterraneus</name>
    <dbReference type="NCBI Taxonomy" id="2718620"/>
    <lineage>
        <taxon>Bacteria</taxon>
        <taxon>Pseudomonadati</taxon>
        <taxon>Thermodesulfobacteriota</taxon>
        <taxon>Desulfovibrionia</taxon>
        <taxon>Desulfovibrionales</taxon>
        <taxon>Desulfovibrionaceae</taxon>
        <taxon>Desulfovibrio</taxon>
    </lineage>
</organism>
<evidence type="ECO:0000256" key="1">
    <source>
        <dbReference type="ARBA" id="ARBA00008071"/>
    </source>
</evidence>
<feature type="binding site" evidence="11">
    <location>
        <begin position="389"/>
        <end position="392"/>
    </location>
    <ligand>
        <name>GMP</name>
        <dbReference type="ChEBI" id="CHEBI:58115"/>
    </ligand>
</feature>
<feature type="active site" description="GMP-histidine intermediate" evidence="10">
    <location>
        <position position="414"/>
    </location>
</feature>
<keyword evidence="4 11" id="KW-0547">Nucleotide-binding</keyword>
<dbReference type="GO" id="GO:0003972">
    <property type="term" value="F:RNA ligase (ATP) activity"/>
    <property type="evidence" value="ECO:0007669"/>
    <property type="project" value="TreeGrafter"/>
</dbReference>
<comment type="similarity">
    <text evidence="1 13">Belongs to the RtcB family.</text>
</comment>
<keyword evidence="2 13" id="KW-0436">Ligase</keyword>
<dbReference type="GO" id="GO:0170057">
    <property type="term" value="F:RNA ligase (GTP) activity"/>
    <property type="evidence" value="ECO:0007669"/>
    <property type="project" value="UniProtKB-EC"/>
</dbReference>
<feature type="binding site" evidence="12">
    <location>
        <position position="340"/>
    </location>
    <ligand>
        <name>Mn(2+)</name>
        <dbReference type="ChEBI" id="CHEBI:29035"/>
        <label>2</label>
    </ligand>
</feature>
<evidence type="ECO:0000313" key="14">
    <source>
        <dbReference type="EMBL" id="GFM34120.1"/>
    </source>
</evidence>
<dbReference type="FunFam" id="3.90.1860.10:FF:000001">
    <property type="entry name" value="tRNA-splicing ligase RtcB homolog"/>
    <property type="match status" value="1"/>
</dbReference>
<evidence type="ECO:0000256" key="7">
    <source>
        <dbReference type="ARBA" id="ARBA00023211"/>
    </source>
</evidence>